<evidence type="ECO:0000256" key="6">
    <source>
        <dbReference type="ARBA" id="ARBA00023136"/>
    </source>
</evidence>
<dbReference type="PANTHER" id="PTHR43005">
    <property type="entry name" value="BLR7065 PROTEIN"/>
    <property type="match status" value="1"/>
</dbReference>
<dbReference type="PATRIC" id="fig|162209.4.peg.3210"/>
<dbReference type="RefSeq" id="WP_062409344.1">
    <property type="nucleotide sequence ID" value="NZ_CP013652.1"/>
</dbReference>
<sequence>MWNRVWAYRTSYLFIAPFLICFALFIVIPIVAAIGLSFTYYNGIEPPRFIGWSNYQYLIAQDLLFLKYALPNTFKFAVIVGPGGYAAAFLLAWLISRLRGRYQKWVALAMYTPSLTIGIAMTIIWLPLLSGDRIGYLNSFLLRLGLIDVPKLWVTHPELLMNSMIVVTLWSSMGVGFLAMLAGILNVDTTLYEAGRIDGIKNNLQELWYITIPSMKPQMLFGAVMAIVTTFKTGAIGVELSGQNPTPEYAGHLIVNHINDYGFIRFEMGYAATVSVFLLILMYFANKLSWGLFGTKEE</sequence>
<dbReference type="CDD" id="cd06261">
    <property type="entry name" value="TM_PBP2"/>
    <property type="match status" value="1"/>
</dbReference>
<evidence type="ECO:0000256" key="4">
    <source>
        <dbReference type="ARBA" id="ARBA00022692"/>
    </source>
</evidence>
<dbReference type="GO" id="GO:0055085">
    <property type="term" value="P:transmembrane transport"/>
    <property type="evidence" value="ECO:0007669"/>
    <property type="project" value="InterPro"/>
</dbReference>
<dbReference type="PROSITE" id="PS50928">
    <property type="entry name" value="ABC_TM1"/>
    <property type="match status" value="1"/>
</dbReference>
<keyword evidence="4 7" id="KW-0812">Transmembrane</keyword>
<keyword evidence="10" id="KW-1185">Reference proteome</keyword>
<feature type="domain" description="ABC transmembrane type-1" evidence="8">
    <location>
        <begin position="70"/>
        <end position="289"/>
    </location>
</feature>
<dbReference type="OrthoDB" id="9783627at2"/>
<name>A0A0U2UAZ8_9BACL</name>
<keyword evidence="2 7" id="KW-0813">Transport</keyword>
<dbReference type="KEGG" id="pnp:IJ22_30110"/>
<keyword evidence="6 7" id="KW-0472">Membrane</keyword>
<organism evidence="9 10">
    <name type="scientific">Paenibacillus naphthalenovorans</name>
    <dbReference type="NCBI Taxonomy" id="162209"/>
    <lineage>
        <taxon>Bacteria</taxon>
        <taxon>Bacillati</taxon>
        <taxon>Bacillota</taxon>
        <taxon>Bacilli</taxon>
        <taxon>Bacillales</taxon>
        <taxon>Paenibacillaceae</taxon>
        <taxon>Paenibacillus</taxon>
    </lineage>
</organism>
<keyword evidence="3" id="KW-1003">Cell membrane</keyword>
<dbReference type="InterPro" id="IPR000515">
    <property type="entry name" value="MetI-like"/>
</dbReference>
<dbReference type="GO" id="GO:0005886">
    <property type="term" value="C:plasma membrane"/>
    <property type="evidence" value="ECO:0007669"/>
    <property type="project" value="UniProtKB-SubCell"/>
</dbReference>
<feature type="transmembrane region" description="Helical" evidence="7">
    <location>
        <begin position="76"/>
        <end position="96"/>
    </location>
</feature>
<reference evidence="10" key="1">
    <citation type="submission" date="2015-12" db="EMBL/GenBank/DDBJ databases">
        <title>Complete genome sequences of two moderately thermophilic Paenibacillus species.</title>
        <authorList>
            <person name="Butler R.III."/>
            <person name="Wang J."/>
            <person name="Stark B.C."/>
            <person name="Pombert J.-F."/>
        </authorList>
    </citation>
    <scope>NUCLEOTIDE SEQUENCE [LARGE SCALE GENOMIC DNA]</scope>
    <source>
        <strain evidence="10">32O-Y</strain>
    </source>
</reference>
<reference evidence="9 10" key="2">
    <citation type="journal article" date="2016" name="Genome Announc.">
        <title>Complete Genome Sequences of Two Interactive Moderate Thermophiles, Paenibacillus napthalenovorans 32O-Y and Paenibacillus sp. 32O-W.</title>
        <authorList>
            <person name="Butler R.R.III."/>
            <person name="Wang J."/>
            <person name="Stark B.C."/>
            <person name="Pombert J.F."/>
        </authorList>
    </citation>
    <scope>NUCLEOTIDE SEQUENCE [LARGE SCALE GENOMIC DNA]</scope>
    <source>
        <strain evidence="9 10">32O-Y</strain>
    </source>
</reference>
<proteinExistence type="inferred from homology"/>
<dbReference type="EMBL" id="CP013652">
    <property type="protein sequence ID" value="ALS23384.1"/>
    <property type="molecule type" value="Genomic_DNA"/>
</dbReference>
<dbReference type="AlphaFoldDB" id="A0A0U2UAZ8"/>
<feature type="transmembrane region" description="Helical" evidence="7">
    <location>
        <begin position="268"/>
        <end position="286"/>
    </location>
</feature>
<dbReference type="STRING" id="162209.IJ22_30110"/>
<protein>
    <submittedName>
        <fullName evidence="9">ABC transporter permease</fullName>
    </submittedName>
</protein>
<comment type="subcellular location">
    <subcellularLocation>
        <location evidence="1 7">Cell membrane</location>
        <topology evidence="1 7">Multi-pass membrane protein</topology>
    </subcellularLocation>
</comment>
<evidence type="ECO:0000313" key="10">
    <source>
        <dbReference type="Proteomes" id="UP000061660"/>
    </source>
</evidence>
<evidence type="ECO:0000256" key="1">
    <source>
        <dbReference type="ARBA" id="ARBA00004651"/>
    </source>
</evidence>
<evidence type="ECO:0000256" key="5">
    <source>
        <dbReference type="ARBA" id="ARBA00022989"/>
    </source>
</evidence>
<dbReference type="PANTHER" id="PTHR43005:SF1">
    <property type="entry name" value="SPERMIDINE_PUTRESCINE TRANSPORT SYSTEM PERMEASE PROTEIN"/>
    <property type="match status" value="1"/>
</dbReference>
<evidence type="ECO:0000256" key="7">
    <source>
        <dbReference type="RuleBase" id="RU363032"/>
    </source>
</evidence>
<keyword evidence="5 7" id="KW-1133">Transmembrane helix</keyword>
<evidence type="ECO:0000259" key="8">
    <source>
        <dbReference type="PROSITE" id="PS50928"/>
    </source>
</evidence>
<evidence type="ECO:0000256" key="3">
    <source>
        <dbReference type="ARBA" id="ARBA00022475"/>
    </source>
</evidence>
<evidence type="ECO:0000313" key="9">
    <source>
        <dbReference type="EMBL" id="ALS23384.1"/>
    </source>
</evidence>
<comment type="similarity">
    <text evidence="7">Belongs to the binding-protein-dependent transport system permease family.</text>
</comment>
<gene>
    <name evidence="9" type="ORF">IJ22_30110</name>
</gene>
<dbReference type="Proteomes" id="UP000061660">
    <property type="component" value="Chromosome"/>
</dbReference>
<dbReference type="SUPFAM" id="SSF161098">
    <property type="entry name" value="MetI-like"/>
    <property type="match status" value="1"/>
</dbReference>
<dbReference type="Pfam" id="PF00528">
    <property type="entry name" value="BPD_transp_1"/>
    <property type="match status" value="1"/>
</dbReference>
<dbReference type="Gene3D" id="1.10.3720.10">
    <property type="entry name" value="MetI-like"/>
    <property type="match status" value="1"/>
</dbReference>
<feature type="transmembrane region" description="Helical" evidence="7">
    <location>
        <begin position="12"/>
        <end position="38"/>
    </location>
</feature>
<evidence type="ECO:0000256" key="2">
    <source>
        <dbReference type="ARBA" id="ARBA00022448"/>
    </source>
</evidence>
<dbReference type="InterPro" id="IPR035906">
    <property type="entry name" value="MetI-like_sf"/>
</dbReference>
<feature type="transmembrane region" description="Helical" evidence="7">
    <location>
        <begin position="108"/>
        <end position="128"/>
    </location>
</feature>
<accession>A0A0U2UAZ8</accession>
<feature type="transmembrane region" description="Helical" evidence="7">
    <location>
        <begin position="165"/>
        <end position="185"/>
    </location>
</feature>